<gene>
    <name evidence="5" type="ORF">COX39_00375</name>
</gene>
<name>A0A2G9YT34_9BACT</name>
<dbReference type="CDD" id="cd01668">
    <property type="entry name" value="TGS_RSH"/>
    <property type="match status" value="1"/>
</dbReference>
<dbReference type="CDD" id="cd05399">
    <property type="entry name" value="NT_Rel-Spo_like"/>
    <property type="match status" value="1"/>
</dbReference>
<dbReference type="InterPro" id="IPR004811">
    <property type="entry name" value="RelA/Spo_fam"/>
</dbReference>
<dbReference type="SUPFAM" id="SSF109604">
    <property type="entry name" value="HD-domain/PDEase-like"/>
    <property type="match status" value="1"/>
</dbReference>
<dbReference type="FunFam" id="3.30.460.10:FF:000001">
    <property type="entry name" value="GTP pyrophosphokinase RelA"/>
    <property type="match status" value="1"/>
</dbReference>
<dbReference type="Gene3D" id="3.10.20.30">
    <property type="match status" value="1"/>
</dbReference>
<dbReference type="Gene3D" id="3.30.460.10">
    <property type="entry name" value="Beta Polymerase, domain 2"/>
    <property type="match status" value="1"/>
</dbReference>
<comment type="function">
    <text evidence="2">In eubacteria ppGpp (guanosine 3'-diphosphate 5'-diphosphate) is a mediator of the stringent response that coordinates a variety of cellular activities in response to changes in nutritional abundance.</text>
</comment>
<dbReference type="EMBL" id="PCRM01000009">
    <property type="protein sequence ID" value="PIP21903.1"/>
    <property type="molecule type" value="Genomic_DNA"/>
</dbReference>
<dbReference type="InterPro" id="IPR012676">
    <property type="entry name" value="TGS-like"/>
</dbReference>
<feature type="domain" description="TGS" evidence="4">
    <location>
        <begin position="397"/>
        <end position="458"/>
    </location>
</feature>
<accession>A0A2G9YT34</accession>
<dbReference type="Proteomes" id="UP000231567">
    <property type="component" value="Unassembled WGS sequence"/>
</dbReference>
<comment type="caution">
    <text evidence="5">The sequence shown here is derived from an EMBL/GenBank/DDBJ whole genome shotgun (WGS) entry which is preliminary data.</text>
</comment>
<dbReference type="GO" id="GO:0015969">
    <property type="term" value="P:guanosine tetraphosphate metabolic process"/>
    <property type="evidence" value="ECO:0007669"/>
    <property type="project" value="InterPro"/>
</dbReference>
<organism evidence="5 6">
    <name type="scientific">Candidatus Nealsonbacteria bacterium CG23_combo_of_CG06-09_8_20_14_all_40_13</name>
    <dbReference type="NCBI Taxonomy" id="1974724"/>
    <lineage>
        <taxon>Bacteria</taxon>
        <taxon>Candidatus Nealsoniibacteriota</taxon>
    </lineage>
</organism>
<dbReference type="FunFam" id="3.10.20.30:FF:000002">
    <property type="entry name" value="GTP pyrophosphokinase (RelA/SpoT)"/>
    <property type="match status" value="1"/>
</dbReference>
<dbReference type="InterPro" id="IPR004095">
    <property type="entry name" value="TGS"/>
</dbReference>
<evidence type="ECO:0000313" key="6">
    <source>
        <dbReference type="Proteomes" id="UP000231567"/>
    </source>
</evidence>
<reference evidence="5 6" key="1">
    <citation type="submission" date="2017-09" db="EMBL/GenBank/DDBJ databases">
        <title>Depth-based differentiation of microbial function through sediment-hosted aquifers and enrichment of novel symbionts in the deep terrestrial subsurface.</title>
        <authorList>
            <person name="Probst A.J."/>
            <person name="Ladd B."/>
            <person name="Jarett J.K."/>
            <person name="Geller-Mcgrath D.E."/>
            <person name="Sieber C.M."/>
            <person name="Emerson J.B."/>
            <person name="Anantharaman K."/>
            <person name="Thomas B.C."/>
            <person name="Malmstrom R."/>
            <person name="Stieglmeier M."/>
            <person name="Klingl A."/>
            <person name="Woyke T."/>
            <person name="Ryan C.M."/>
            <person name="Banfield J.F."/>
        </authorList>
    </citation>
    <scope>NUCLEOTIDE SEQUENCE [LARGE SCALE GENOMIC DNA]</scope>
    <source>
        <strain evidence="5">CG23_combo_of_CG06-09_8_20_14_all_40_13</strain>
    </source>
</reference>
<dbReference type="InterPro" id="IPR007685">
    <property type="entry name" value="RelA_SpoT"/>
</dbReference>
<evidence type="ECO:0000259" key="3">
    <source>
        <dbReference type="PROSITE" id="PS51831"/>
    </source>
</evidence>
<dbReference type="Pfam" id="PF13328">
    <property type="entry name" value="HD_4"/>
    <property type="match status" value="1"/>
</dbReference>
<evidence type="ECO:0000256" key="1">
    <source>
        <dbReference type="ARBA" id="ARBA00025704"/>
    </source>
</evidence>
<dbReference type="SMART" id="SM00471">
    <property type="entry name" value="HDc"/>
    <property type="match status" value="1"/>
</dbReference>
<evidence type="ECO:0008006" key="7">
    <source>
        <dbReference type="Google" id="ProtNLM"/>
    </source>
</evidence>
<dbReference type="CDD" id="cd00077">
    <property type="entry name" value="HDc"/>
    <property type="match status" value="1"/>
</dbReference>
<dbReference type="InterPro" id="IPR033655">
    <property type="entry name" value="TGS_RelA/SpoT"/>
</dbReference>
<dbReference type="PROSITE" id="PS51831">
    <property type="entry name" value="HD"/>
    <property type="match status" value="1"/>
</dbReference>
<dbReference type="InterPro" id="IPR012675">
    <property type="entry name" value="Beta-grasp_dom_sf"/>
</dbReference>
<comment type="pathway">
    <text evidence="1">Purine metabolism.</text>
</comment>
<dbReference type="PROSITE" id="PS51880">
    <property type="entry name" value="TGS"/>
    <property type="match status" value="1"/>
</dbReference>
<dbReference type="SUPFAM" id="SSF81301">
    <property type="entry name" value="Nucleotidyltransferase"/>
    <property type="match status" value="1"/>
</dbReference>
<dbReference type="PANTHER" id="PTHR21262">
    <property type="entry name" value="GUANOSINE-3',5'-BIS DIPHOSPHATE 3'-PYROPHOSPHOHYDROLASE"/>
    <property type="match status" value="1"/>
</dbReference>
<dbReference type="Pfam" id="PF02824">
    <property type="entry name" value="TGS"/>
    <property type="match status" value="1"/>
</dbReference>
<dbReference type="Pfam" id="PF04607">
    <property type="entry name" value="RelA_SpoT"/>
    <property type="match status" value="1"/>
</dbReference>
<dbReference type="SMART" id="SM00954">
    <property type="entry name" value="RelA_SpoT"/>
    <property type="match status" value="1"/>
</dbReference>
<protein>
    <recommendedName>
        <fullName evidence="7">(P)ppGpp synthetase</fullName>
    </recommendedName>
</protein>
<evidence type="ECO:0000256" key="2">
    <source>
        <dbReference type="RuleBase" id="RU003847"/>
    </source>
</evidence>
<dbReference type="Gene3D" id="1.10.3210.10">
    <property type="entry name" value="Hypothetical protein af1432"/>
    <property type="match status" value="1"/>
</dbReference>
<comment type="similarity">
    <text evidence="2">Belongs to the relA/spoT family.</text>
</comment>
<dbReference type="SUPFAM" id="SSF81271">
    <property type="entry name" value="TGS-like"/>
    <property type="match status" value="1"/>
</dbReference>
<dbReference type="PANTHER" id="PTHR21262:SF31">
    <property type="entry name" value="GTP PYROPHOSPHOKINASE"/>
    <property type="match status" value="1"/>
</dbReference>
<dbReference type="InterPro" id="IPR003607">
    <property type="entry name" value="HD/PDEase_dom"/>
</dbReference>
<dbReference type="GO" id="GO:0005886">
    <property type="term" value="C:plasma membrane"/>
    <property type="evidence" value="ECO:0007669"/>
    <property type="project" value="TreeGrafter"/>
</dbReference>
<dbReference type="NCBIfam" id="TIGR00691">
    <property type="entry name" value="spoT_relA"/>
    <property type="match status" value="1"/>
</dbReference>
<dbReference type="InterPro" id="IPR006674">
    <property type="entry name" value="HD_domain"/>
</dbReference>
<proteinExistence type="inferred from homology"/>
<dbReference type="InterPro" id="IPR043519">
    <property type="entry name" value="NT_sf"/>
</dbReference>
<evidence type="ECO:0000259" key="4">
    <source>
        <dbReference type="PROSITE" id="PS51880"/>
    </source>
</evidence>
<dbReference type="FunFam" id="1.10.3210.10:FF:000001">
    <property type="entry name" value="GTP pyrophosphokinase RelA"/>
    <property type="match status" value="1"/>
</dbReference>
<sequence>MAYEQFIRDLNYLGKKDLDRIKKAYEFAQSAHQGQFRQTGEPFFSHSVAVAKTLALWKLDADTIIAALLHDVLEDTTVKIDQIRHGFGKNVANLVEAVTKLGRIRIKKSWFPFKPSKKENLADFERQAETLRKMIIAMSRDIRAILIKLADRLHNMKTLHGVEQQKQARIAKETLEIYAPIAHRLGMNELRGVLEDLAFPYVYPAEYKWITELAVPVYKKRQKYLSKIIKIASKKMRQEKIKFEIHGRAKHIYSLYRKMLRHDKDLSQIYDLVAVRIIVLTIEDCYKVLGILHANWKPLVGKIKDYIALPKPNGYQSLHTTVFCQAGEIVEFQIRTVQMHELAENGIAAHWHYSQVKTSAKMPKETLIWIQKLARWQKSLHNPKSLYEDLKLDFFKDRIFVFTPKGDIKDLPAGATSVDFAYAIHTQIGNRCVGAKCNGKMIGLSKPLENADIVEILIARKGGKPKRDWLNFVKTSLAKNHIRKFFKLGPVS</sequence>
<evidence type="ECO:0000313" key="5">
    <source>
        <dbReference type="EMBL" id="PIP21903.1"/>
    </source>
</evidence>
<dbReference type="AlphaFoldDB" id="A0A2G9YT34"/>
<feature type="domain" description="HD" evidence="3">
    <location>
        <begin position="43"/>
        <end position="156"/>
    </location>
</feature>